<protein>
    <submittedName>
        <fullName evidence="1">Uncharacterized protein</fullName>
    </submittedName>
</protein>
<gene>
    <name evidence="1" type="ORF">CWC19_21205</name>
</gene>
<dbReference type="EMBL" id="PNBX01000212">
    <property type="protein sequence ID" value="TMO60129.1"/>
    <property type="molecule type" value="Genomic_DNA"/>
</dbReference>
<name>A0A5S3UTH4_9GAMM</name>
<organism evidence="1 2">
    <name type="scientific">Pseudoalteromonas aurantia</name>
    <dbReference type="NCBI Taxonomy" id="43654"/>
    <lineage>
        <taxon>Bacteria</taxon>
        <taxon>Pseudomonadati</taxon>
        <taxon>Pseudomonadota</taxon>
        <taxon>Gammaproteobacteria</taxon>
        <taxon>Alteromonadales</taxon>
        <taxon>Pseudoalteromonadaceae</taxon>
        <taxon>Pseudoalteromonas</taxon>
    </lineage>
</organism>
<accession>A0A5S3UTH4</accession>
<evidence type="ECO:0000313" key="1">
    <source>
        <dbReference type="EMBL" id="TMO60129.1"/>
    </source>
</evidence>
<sequence>MVRNIDFPLGEKVSGVSEKRGAIIIKAAWKKLQSFEYLKYHKSQALIKDEAGNCKLAIVGLVGLHVVSKISDNSLNPRARA</sequence>
<proteinExistence type="predicted"/>
<reference evidence="2" key="2">
    <citation type="submission" date="2019-06" db="EMBL/GenBank/DDBJ databases">
        <title>Co-occurence of chitin degradation, pigmentation and bioactivity in marine Pseudoalteromonas.</title>
        <authorList>
            <person name="Sonnenschein E.C."/>
            <person name="Bech P.K."/>
        </authorList>
    </citation>
    <scope>NUCLEOTIDE SEQUENCE [LARGE SCALE GENOMIC DNA]</scope>
    <source>
        <strain evidence="2">S3790</strain>
    </source>
</reference>
<dbReference type="Proteomes" id="UP000307217">
    <property type="component" value="Unassembled WGS sequence"/>
</dbReference>
<evidence type="ECO:0000313" key="2">
    <source>
        <dbReference type="Proteomes" id="UP000307217"/>
    </source>
</evidence>
<comment type="caution">
    <text evidence="1">The sequence shown here is derived from an EMBL/GenBank/DDBJ whole genome shotgun (WGS) entry which is preliminary data.</text>
</comment>
<reference evidence="1 2" key="1">
    <citation type="submission" date="2018-01" db="EMBL/GenBank/DDBJ databases">
        <authorList>
            <person name="Paulsen S."/>
            <person name="Gram L.K."/>
        </authorList>
    </citation>
    <scope>NUCLEOTIDE SEQUENCE [LARGE SCALE GENOMIC DNA]</scope>
    <source>
        <strain evidence="1 2">S3790</strain>
    </source>
</reference>
<dbReference type="AlphaFoldDB" id="A0A5S3UTH4"/>